<accession>A0A2U3KWC9</accession>
<sequence length="38" mass="4516">MASVAEKSLMYQGLREINHTNHTNIFNKGYNYFTHEQQ</sequence>
<reference evidence="2" key="1">
    <citation type="submission" date="2018-02" db="EMBL/GenBank/DDBJ databases">
        <authorList>
            <person name="Hausmann B."/>
        </authorList>
    </citation>
    <scope>NUCLEOTIDE SEQUENCE [LARGE SCALE GENOMIC DNA]</scope>
    <source>
        <strain evidence="2">Peat soil MAG SbF1</strain>
    </source>
</reference>
<dbReference type="EMBL" id="OMOF01000220">
    <property type="protein sequence ID" value="SPF43907.1"/>
    <property type="molecule type" value="Genomic_DNA"/>
</dbReference>
<protein>
    <submittedName>
        <fullName evidence="1">Uncharacterized protein</fullName>
    </submittedName>
</protein>
<evidence type="ECO:0000313" key="2">
    <source>
        <dbReference type="Proteomes" id="UP000238916"/>
    </source>
</evidence>
<gene>
    <name evidence="1" type="ORF">SBF1_2970006</name>
</gene>
<name>A0A2U3KWC9_9FIRM</name>
<dbReference type="AlphaFoldDB" id="A0A2U3KWC9"/>
<dbReference type="Proteomes" id="UP000238916">
    <property type="component" value="Unassembled WGS sequence"/>
</dbReference>
<proteinExistence type="predicted"/>
<organism evidence="1 2">
    <name type="scientific">Candidatus Desulfosporosinus infrequens</name>
    <dbReference type="NCBI Taxonomy" id="2043169"/>
    <lineage>
        <taxon>Bacteria</taxon>
        <taxon>Bacillati</taxon>
        <taxon>Bacillota</taxon>
        <taxon>Clostridia</taxon>
        <taxon>Eubacteriales</taxon>
        <taxon>Desulfitobacteriaceae</taxon>
        <taxon>Desulfosporosinus</taxon>
    </lineage>
</organism>
<evidence type="ECO:0000313" key="1">
    <source>
        <dbReference type="EMBL" id="SPF43907.1"/>
    </source>
</evidence>